<keyword evidence="1" id="KW-0812">Transmembrane</keyword>
<evidence type="ECO:0000256" key="1">
    <source>
        <dbReference type="SAM" id="Phobius"/>
    </source>
</evidence>
<evidence type="ECO:0000313" key="2">
    <source>
        <dbReference type="EMBL" id="CAH1581181.1"/>
    </source>
</evidence>
<protein>
    <submittedName>
        <fullName evidence="2">Uncharacterized protein</fullName>
    </submittedName>
</protein>
<evidence type="ECO:0000313" key="3">
    <source>
        <dbReference type="Proteomes" id="UP001295462"/>
    </source>
</evidence>
<dbReference type="AlphaFoldDB" id="A0AAU9QIM6"/>
<feature type="transmembrane region" description="Helical" evidence="1">
    <location>
        <begin position="14"/>
        <end position="33"/>
    </location>
</feature>
<comment type="caution">
    <text evidence="2">The sequence shown here is derived from an EMBL/GenBank/DDBJ whole genome shotgun (WGS) entry which is preliminary data.</text>
</comment>
<keyword evidence="1" id="KW-1133">Transmembrane helix</keyword>
<name>A0AAU9QIM6_9VIBR</name>
<dbReference type="Proteomes" id="UP001295462">
    <property type="component" value="Unassembled WGS sequence"/>
</dbReference>
<keyword evidence="1" id="KW-0472">Membrane</keyword>
<accession>A0AAU9QIM6</accession>
<proteinExistence type="predicted"/>
<sequence length="40" mass="4854">MLIVNDKCKKQGDIIIQIITLYWWVILGFYILLAQRLWKC</sequence>
<reference evidence="2" key="1">
    <citation type="submission" date="2022-01" db="EMBL/GenBank/DDBJ databases">
        <authorList>
            <person name="Lagorce A."/>
        </authorList>
    </citation>
    <scope>NUCLEOTIDE SEQUENCE</scope>
    <source>
        <strain evidence="2">Th15_F1_A12</strain>
    </source>
</reference>
<gene>
    <name evidence="2" type="ORF">THF1A12_170022</name>
</gene>
<dbReference type="EMBL" id="CAKMUD010000069">
    <property type="protein sequence ID" value="CAH1581181.1"/>
    <property type="molecule type" value="Genomic_DNA"/>
</dbReference>
<organism evidence="2 3">
    <name type="scientific">Vibrio jasicida</name>
    <dbReference type="NCBI Taxonomy" id="766224"/>
    <lineage>
        <taxon>Bacteria</taxon>
        <taxon>Pseudomonadati</taxon>
        <taxon>Pseudomonadota</taxon>
        <taxon>Gammaproteobacteria</taxon>
        <taxon>Vibrionales</taxon>
        <taxon>Vibrionaceae</taxon>
        <taxon>Vibrio</taxon>
    </lineage>
</organism>